<dbReference type="RefSeq" id="XP_022082191.1">
    <property type="nucleotide sequence ID" value="XM_022226499.1"/>
</dbReference>
<dbReference type="NCBIfam" id="TIGR00654">
    <property type="entry name" value="PhzF_family"/>
    <property type="match status" value="1"/>
</dbReference>
<organism evidence="4 5">
    <name type="scientific">Acanthaster planci</name>
    <name type="common">Crown-of-thorns starfish</name>
    <dbReference type="NCBI Taxonomy" id="133434"/>
    <lineage>
        <taxon>Eukaryota</taxon>
        <taxon>Metazoa</taxon>
        <taxon>Echinodermata</taxon>
        <taxon>Eleutherozoa</taxon>
        <taxon>Asterozoa</taxon>
        <taxon>Asteroidea</taxon>
        <taxon>Valvatacea</taxon>
        <taxon>Valvatida</taxon>
        <taxon>Acanthasteridae</taxon>
        <taxon>Acanthaster</taxon>
    </lineage>
</organism>
<dbReference type="OMA" id="LVECDAI"/>
<evidence type="ECO:0000256" key="2">
    <source>
        <dbReference type="ARBA" id="ARBA00023235"/>
    </source>
</evidence>
<dbReference type="GO" id="GO:0016853">
    <property type="term" value="F:isomerase activity"/>
    <property type="evidence" value="ECO:0007669"/>
    <property type="project" value="UniProtKB-KW"/>
</dbReference>
<evidence type="ECO:0000313" key="5">
    <source>
        <dbReference type="RefSeq" id="XP_022082191.1"/>
    </source>
</evidence>
<name>A0A8B7XQ77_ACAPL</name>
<proteinExistence type="inferred from homology"/>
<dbReference type="KEGG" id="aplc:110974666"/>
<keyword evidence="4" id="KW-1185">Reference proteome</keyword>
<dbReference type="Pfam" id="PF02567">
    <property type="entry name" value="PhzC-PhzF"/>
    <property type="match status" value="1"/>
</dbReference>
<sequence>MMASENPEKYVFPGREGKLPIITVDAFTDKPFAGNSAAVCCLGEDIPEETKMKIAAEMNLSETAYLQTLVPGETFQTATHLRIRWFTPTHEVDLCGHATLASAAALFYVVGNRNDAVRFQSRSGELIARRAGAYIGLDFPLNMPSPEDRAPLAQLIQATLGPITPVDVQFTLGANQELLLRLPDSATRETLESLQPDFGAMMAAPNPHAKVKGVIVTLKGNPGNGAIDADGKQYDFVSRYFAPWHGLPEDPVTGSAHTVLAGYWAEQLGKKELYARQCSKRGGDIQIRVRDDGRVDLLGKATVVLQGEITL</sequence>
<dbReference type="OrthoDB" id="75169at2759"/>
<dbReference type="PIRSF" id="PIRSF016184">
    <property type="entry name" value="PhzC_PhzF"/>
    <property type="match status" value="1"/>
</dbReference>
<protein>
    <submittedName>
        <fullName evidence="5">Phenazine biosynthesis-like domain-containing protein 1 isoform X1</fullName>
    </submittedName>
</protein>
<gene>
    <name evidence="5" type="primary">LOC110974666</name>
</gene>
<dbReference type="PANTHER" id="PTHR13774">
    <property type="entry name" value="PHENAZINE BIOSYNTHESIS PROTEIN"/>
    <property type="match status" value="1"/>
</dbReference>
<reference evidence="5" key="1">
    <citation type="submission" date="2025-08" db="UniProtKB">
        <authorList>
            <consortium name="RefSeq"/>
        </authorList>
    </citation>
    <scope>IDENTIFICATION</scope>
</reference>
<comment type="similarity">
    <text evidence="1">Belongs to the PhzF family.</text>
</comment>
<accession>A0A8B7XQ77</accession>
<keyword evidence="2" id="KW-0413">Isomerase</keyword>
<feature type="active site" evidence="3">
    <location>
        <position position="62"/>
    </location>
</feature>
<dbReference type="InterPro" id="IPR003719">
    <property type="entry name" value="Phenazine_PhzF-like"/>
</dbReference>
<evidence type="ECO:0000256" key="1">
    <source>
        <dbReference type="ARBA" id="ARBA00008270"/>
    </source>
</evidence>
<dbReference type="SUPFAM" id="SSF54506">
    <property type="entry name" value="Diaminopimelate epimerase-like"/>
    <property type="match status" value="1"/>
</dbReference>
<dbReference type="GO" id="GO:0005737">
    <property type="term" value="C:cytoplasm"/>
    <property type="evidence" value="ECO:0007669"/>
    <property type="project" value="TreeGrafter"/>
</dbReference>
<dbReference type="CTD" id="64081"/>
<evidence type="ECO:0000256" key="3">
    <source>
        <dbReference type="PIRSR" id="PIRSR016184-1"/>
    </source>
</evidence>
<dbReference type="Gene3D" id="3.10.310.10">
    <property type="entry name" value="Diaminopimelate Epimerase, Chain A, domain 1"/>
    <property type="match status" value="2"/>
</dbReference>
<dbReference type="PANTHER" id="PTHR13774:SF17">
    <property type="entry name" value="PHENAZINE BIOSYNTHESIS-LIKE DOMAIN-CONTAINING PROTEIN"/>
    <property type="match status" value="1"/>
</dbReference>
<evidence type="ECO:0000313" key="4">
    <source>
        <dbReference type="Proteomes" id="UP000694845"/>
    </source>
</evidence>
<dbReference type="AlphaFoldDB" id="A0A8B7XQ77"/>
<dbReference type="Proteomes" id="UP000694845">
    <property type="component" value="Unplaced"/>
</dbReference>
<dbReference type="GeneID" id="110974666"/>